<sequence>MSTAELIQKAQKAKTNKFVLILEQFLERYNLSTKSTPEQLNKHASELNALLPDWKSCKCVKKALVRGTEKRSAFSKKQKEVFMPDQGNMIYSVRKRAQEVAKSEDKWNIFINTLDLGSKGSKDGVIDDKEMVASSSNQSRFHKYLAEYEANPELIDRYAKDSKTTTASNKIQQKWTEKRLANPGRTPEHFTFEKVLRRLQNIDTSKIPSMQDLADMIVMLSMRLAEVSSLQIINYKPDSEDLPAWYKDDYSWYCTGCRKQRDKPMPMHLLSMEKDPECARELLTWIQDAIKAGKLHDPVYTETGKRNNVPFAKFIKSLKTNQDEDEITPKLLRKIGAKHASMVHAGPNPTSQHLNNLSEIALRHKINRLDAGKNYALGDPKSKKEPNLNQRQPVPPNKCESRSTRNTGHTLKANSVDKSICNERRNFKIARLSRHKTNGKKVNSNLHYDHSSWKWKIILPRKSTSILVISVWCRGCFNLRTSFLFTCAHLSSYSQSIFFSFNLTILMNIIALMPATEAYEVLLRNWGGEESRTCCVWQEDSQHNFITYIPPSVPHKNEDYYCFDCATFDDNTTAYWVDMGILDGFAKSNQGGDSGYTKNTCFHVHGRKFDASLYEAPYDECEKIRDSK</sequence>
<feature type="compositionally biased region" description="Polar residues" evidence="1">
    <location>
        <begin position="404"/>
        <end position="415"/>
    </location>
</feature>
<comment type="caution">
    <text evidence="2">The sequence shown here is derived from an EMBL/GenBank/DDBJ whole genome shotgun (WGS) entry which is preliminary data.</text>
</comment>
<protein>
    <submittedName>
        <fullName evidence="2">Uncharacterized protein</fullName>
    </submittedName>
</protein>
<evidence type="ECO:0000313" key="3">
    <source>
        <dbReference type="Proteomes" id="UP000615446"/>
    </source>
</evidence>
<evidence type="ECO:0000313" key="2">
    <source>
        <dbReference type="EMBL" id="GES93706.1"/>
    </source>
</evidence>
<dbReference type="Proteomes" id="UP000615446">
    <property type="component" value="Unassembled WGS sequence"/>
</dbReference>
<name>A0A8H3LX62_9GLOM</name>
<dbReference type="EMBL" id="BLAL01000229">
    <property type="protein sequence ID" value="GES93706.1"/>
    <property type="molecule type" value="Genomic_DNA"/>
</dbReference>
<gene>
    <name evidence="2" type="ORF">RCL2_002045600</name>
</gene>
<evidence type="ECO:0000256" key="1">
    <source>
        <dbReference type="SAM" id="MobiDB-lite"/>
    </source>
</evidence>
<feature type="region of interest" description="Disordered" evidence="1">
    <location>
        <begin position="373"/>
        <end position="415"/>
    </location>
</feature>
<proteinExistence type="predicted"/>
<organism evidence="2 3">
    <name type="scientific">Rhizophagus clarus</name>
    <dbReference type="NCBI Taxonomy" id="94130"/>
    <lineage>
        <taxon>Eukaryota</taxon>
        <taxon>Fungi</taxon>
        <taxon>Fungi incertae sedis</taxon>
        <taxon>Mucoromycota</taxon>
        <taxon>Glomeromycotina</taxon>
        <taxon>Glomeromycetes</taxon>
        <taxon>Glomerales</taxon>
        <taxon>Glomeraceae</taxon>
        <taxon>Rhizophagus</taxon>
    </lineage>
</organism>
<reference evidence="2" key="1">
    <citation type="submission" date="2019-10" db="EMBL/GenBank/DDBJ databases">
        <title>Conservation and host-specific expression of non-tandemly repeated heterogenous ribosome RNA gene in arbuscular mycorrhizal fungi.</title>
        <authorList>
            <person name="Maeda T."/>
            <person name="Kobayashi Y."/>
            <person name="Nakagawa T."/>
            <person name="Ezawa T."/>
            <person name="Yamaguchi K."/>
            <person name="Bino T."/>
            <person name="Nishimoto Y."/>
            <person name="Shigenobu S."/>
            <person name="Kawaguchi M."/>
        </authorList>
    </citation>
    <scope>NUCLEOTIDE SEQUENCE</scope>
    <source>
        <strain evidence="2">HR1</strain>
    </source>
</reference>
<accession>A0A8H3LX62</accession>
<dbReference type="AlphaFoldDB" id="A0A8H3LX62"/>